<keyword evidence="3" id="KW-1185">Reference proteome</keyword>
<dbReference type="Proteomes" id="UP000606921">
    <property type="component" value="Unassembled WGS sequence"/>
</dbReference>
<comment type="caution">
    <text evidence="2">The sequence shown here is derived from an EMBL/GenBank/DDBJ whole genome shotgun (WGS) entry which is preliminary data.</text>
</comment>
<organism evidence="2 3">
    <name type="scientific">Pseudorhizobium endolithicum</name>
    <dbReference type="NCBI Taxonomy" id="1191678"/>
    <lineage>
        <taxon>Bacteria</taxon>
        <taxon>Pseudomonadati</taxon>
        <taxon>Pseudomonadota</taxon>
        <taxon>Alphaproteobacteria</taxon>
        <taxon>Hyphomicrobiales</taxon>
        <taxon>Rhizobiaceae</taxon>
        <taxon>Rhizobium/Agrobacterium group</taxon>
        <taxon>Pseudorhizobium</taxon>
    </lineage>
</organism>
<feature type="domain" description="Glycosyltransferase 2-like" evidence="1">
    <location>
        <begin position="10"/>
        <end position="172"/>
    </location>
</feature>
<dbReference type="Pfam" id="PF00535">
    <property type="entry name" value="Glycos_transf_2"/>
    <property type="match status" value="1"/>
</dbReference>
<evidence type="ECO:0000259" key="1">
    <source>
        <dbReference type="Pfam" id="PF00535"/>
    </source>
</evidence>
<dbReference type="InterPro" id="IPR029044">
    <property type="entry name" value="Nucleotide-diphossugar_trans"/>
</dbReference>
<evidence type="ECO:0000313" key="2">
    <source>
        <dbReference type="EMBL" id="CAD7038518.1"/>
    </source>
</evidence>
<dbReference type="PANTHER" id="PTHR43685">
    <property type="entry name" value="GLYCOSYLTRANSFERASE"/>
    <property type="match status" value="1"/>
</dbReference>
<gene>
    <name evidence="2" type="ORF">REJC140_00634</name>
</gene>
<evidence type="ECO:0000313" key="3">
    <source>
        <dbReference type="Proteomes" id="UP000606921"/>
    </source>
</evidence>
<name>A0ABM8PMT8_9HYPH</name>
<dbReference type="SUPFAM" id="SSF53448">
    <property type="entry name" value="Nucleotide-diphospho-sugar transferases"/>
    <property type="match status" value="1"/>
</dbReference>
<dbReference type="CDD" id="cd00761">
    <property type="entry name" value="Glyco_tranf_GTA_type"/>
    <property type="match status" value="1"/>
</dbReference>
<dbReference type="InterPro" id="IPR001173">
    <property type="entry name" value="Glyco_trans_2-like"/>
</dbReference>
<sequence length="320" mass="35364">MGRENEIDVSVVIAAYNTEETLARAIDSALAQEDVSVEVIVVDDCSTDGTAAIAHSFSDPRVRLLRQLRNGGPGRARNAGLLAAQGKWVAILDSDDEIMPARLRRMTERAAGAGAQVVVDNLDVVPMTGGAPQRMFGEAELRQAGELTLADYIDSNVIFRSTFNYGYMKPVFRRDFLLRHDLWFDETLRIGEDYVLMASALACGARCVIEPSAGYVYHLREGSISRVLERHHLDSMLLADEAFLARFKLPLSAQAAQSRRTRSLVEARSFLTLVEEIKKRSPGGFLKAAIRNPRAVRHLRMPIAVRMRRLMGAVGVNPIG</sequence>
<accession>A0ABM8PMT8</accession>
<dbReference type="EMBL" id="CABFWF030000012">
    <property type="protein sequence ID" value="CAD7038518.1"/>
    <property type="molecule type" value="Genomic_DNA"/>
</dbReference>
<dbReference type="InterPro" id="IPR050834">
    <property type="entry name" value="Glycosyltransf_2"/>
</dbReference>
<dbReference type="PANTHER" id="PTHR43685:SF2">
    <property type="entry name" value="GLYCOSYLTRANSFERASE 2-LIKE DOMAIN-CONTAINING PROTEIN"/>
    <property type="match status" value="1"/>
</dbReference>
<dbReference type="Gene3D" id="3.90.550.10">
    <property type="entry name" value="Spore Coat Polysaccharide Biosynthesis Protein SpsA, Chain A"/>
    <property type="match status" value="1"/>
</dbReference>
<reference evidence="2 3" key="1">
    <citation type="submission" date="2020-11" db="EMBL/GenBank/DDBJ databases">
        <authorList>
            <person name="Lassalle F."/>
        </authorList>
    </citation>
    <scope>NUCLEOTIDE SEQUENCE [LARGE SCALE GENOMIC DNA]</scope>
    <source>
        <strain evidence="2 3">JC140</strain>
    </source>
</reference>
<proteinExistence type="predicted"/>
<protein>
    <submittedName>
        <fullName evidence="2">Glycosyltransferase family 2 protein</fullName>
    </submittedName>
</protein>